<feature type="transmembrane region" description="Helical" evidence="10">
    <location>
        <begin position="20"/>
        <end position="37"/>
    </location>
</feature>
<keyword evidence="3" id="KW-0050">Antiport</keyword>
<dbReference type="PANTHER" id="PTHR43298">
    <property type="entry name" value="MULTIDRUG RESISTANCE PROTEIN NORM-RELATED"/>
    <property type="match status" value="1"/>
</dbReference>
<evidence type="ECO:0000313" key="12">
    <source>
        <dbReference type="Proteomes" id="UP001595530"/>
    </source>
</evidence>
<evidence type="ECO:0000256" key="10">
    <source>
        <dbReference type="SAM" id="Phobius"/>
    </source>
</evidence>
<dbReference type="NCBIfam" id="TIGR00797">
    <property type="entry name" value="matE"/>
    <property type="match status" value="1"/>
</dbReference>
<evidence type="ECO:0000313" key="11">
    <source>
        <dbReference type="EMBL" id="MFC3107194.1"/>
    </source>
</evidence>
<accession>A0ABV7EWU5</accession>
<evidence type="ECO:0000256" key="2">
    <source>
        <dbReference type="ARBA" id="ARBA00022448"/>
    </source>
</evidence>
<keyword evidence="2" id="KW-0813">Transport</keyword>
<dbReference type="Pfam" id="PF01554">
    <property type="entry name" value="MatE"/>
    <property type="match status" value="2"/>
</dbReference>
<dbReference type="InterPro" id="IPR002528">
    <property type="entry name" value="MATE_fam"/>
</dbReference>
<comment type="caution">
    <text evidence="11">The sequence shown here is derived from an EMBL/GenBank/DDBJ whole genome shotgun (WGS) entry which is preliminary data.</text>
</comment>
<keyword evidence="8 10" id="KW-0472">Membrane</keyword>
<feature type="transmembrane region" description="Helical" evidence="10">
    <location>
        <begin position="395"/>
        <end position="418"/>
    </location>
</feature>
<sequence length="469" mass="50355">MSQTFRFSAVRTEAIALWRLAWPMLVGQLATVGMAVADVAMTGHASAEDLAAVSLGASIWAIVIVTVMGVMMAINAVVAHEIGAGELGRIPHVVRQALWKSLGVGLVACVLINVATLVFDHLFLDAEVRDKASMFVHVISIGLPPFAAYRALYGYSTSLHQTKPIMVIALGALLFNIFINWLLIYGHWGLPKLGGVGCAVATGIGLWLMLGAILFWIRRAPAYRTTYPFSHWEGPNWNEIGSMLKMGLPIGITYFAEVSAFSMVGLLVARFGVVTMSAHQIALNFASLVFMVPMSFGIGLITRVGQTLGEGDAARARFIAWVGIGMSLACALASATFIALFRQQIAAAYTSDPAVQALAEHLLLFAALFQLSDATQVAASCAIRGYKVTRPPMLIHIFAFWGFSLPLGCVLGLAPAWLSWAPAVPMAATGFWIGLVTGLTIAAVLLVWFLNRLSLRQIHVMRTALPMAA</sequence>
<organism evidence="11 12">
    <name type="scientific">Undibacterium arcticum</name>
    <dbReference type="NCBI Taxonomy" id="1762892"/>
    <lineage>
        <taxon>Bacteria</taxon>
        <taxon>Pseudomonadati</taxon>
        <taxon>Pseudomonadota</taxon>
        <taxon>Betaproteobacteria</taxon>
        <taxon>Burkholderiales</taxon>
        <taxon>Oxalobacteraceae</taxon>
        <taxon>Undibacterium</taxon>
    </lineage>
</organism>
<keyword evidence="7" id="KW-0406">Ion transport</keyword>
<dbReference type="PANTHER" id="PTHR43298:SF2">
    <property type="entry name" value="FMN_FAD EXPORTER YEEO-RELATED"/>
    <property type="match status" value="1"/>
</dbReference>
<keyword evidence="5 10" id="KW-0812">Transmembrane</keyword>
<evidence type="ECO:0000256" key="6">
    <source>
        <dbReference type="ARBA" id="ARBA00022989"/>
    </source>
</evidence>
<evidence type="ECO:0000256" key="5">
    <source>
        <dbReference type="ARBA" id="ARBA00022692"/>
    </source>
</evidence>
<dbReference type="InterPro" id="IPR050222">
    <property type="entry name" value="MATE_MdtK"/>
</dbReference>
<evidence type="ECO:0000256" key="7">
    <source>
        <dbReference type="ARBA" id="ARBA00023065"/>
    </source>
</evidence>
<dbReference type="EMBL" id="JBHRTP010000008">
    <property type="protein sequence ID" value="MFC3107194.1"/>
    <property type="molecule type" value="Genomic_DNA"/>
</dbReference>
<feature type="transmembrane region" description="Helical" evidence="10">
    <location>
        <begin position="318"/>
        <end position="341"/>
    </location>
</feature>
<keyword evidence="4" id="KW-1003">Cell membrane</keyword>
<keyword evidence="6 10" id="KW-1133">Transmembrane helix</keyword>
<feature type="transmembrane region" description="Helical" evidence="10">
    <location>
        <begin position="430"/>
        <end position="451"/>
    </location>
</feature>
<proteinExistence type="predicted"/>
<feature type="transmembrane region" description="Helical" evidence="10">
    <location>
        <begin position="252"/>
        <end position="273"/>
    </location>
</feature>
<protein>
    <recommendedName>
        <fullName evidence="9">Multidrug-efflux transporter</fullName>
    </recommendedName>
</protein>
<evidence type="ECO:0000256" key="9">
    <source>
        <dbReference type="ARBA" id="ARBA00031636"/>
    </source>
</evidence>
<dbReference type="RefSeq" id="WP_390326602.1">
    <property type="nucleotide sequence ID" value="NZ_JBHRTP010000008.1"/>
</dbReference>
<evidence type="ECO:0000256" key="3">
    <source>
        <dbReference type="ARBA" id="ARBA00022449"/>
    </source>
</evidence>
<feature type="transmembrane region" description="Helical" evidence="10">
    <location>
        <begin position="98"/>
        <end position="119"/>
    </location>
</feature>
<dbReference type="CDD" id="cd13131">
    <property type="entry name" value="MATE_NorM_like"/>
    <property type="match status" value="1"/>
</dbReference>
<evidence type="ECO:0000256" key="8">
    <source>
        <dbReference type="ARBA" id="ARBA00023136"/>
    </source>
</evidence>
<comment type="subcellular location">
    <subcellularLocation>
        <location evidence="1">Cell inner membrane</location>
        <topology evidence="1">Multi-pass membrane protein</topology>
    </subcellularLocation>
</comment>
<feature type="transmembrane region" description="Helical" evidence="10">
    <location>
        <begin position="194"/>
        <end position="217"/>
    </location>
</feature>
<dbReference type="InterPro" id="IPR048279">
    <property type="entry name" value="MdtK-like"/>
</dbReference>
<evidence type="ECO:0000256" key="1">
    <source>
        <dbReference type="ARBA" id="ARBA00004429"/>
    </source>
</evidence>
<feature type="transmembrane region" description="Helical" evidence="10">
    <location>
        <begin position="285"/>
        <end position="306"/>
    </location>
</feature>
<feature type="transmembrane region" description="Helical" evidence="10">
    <location>
        <begin position="57"/>
        <end position="78"/>
    </location>
</feature>
<evidence type="ECO:0000256" key="4">
    <source>
        <dbReference type="ARBA" id="ARBA00022475"/>
    </source>
</evidence>
<gene>
    <name evidence="11" type="ORF">ACFOFO_04310</name>
</gene>
<dbReference type="PIRSF" id="PIRSF006603">
    <property type="entry name" value="DinF"/>
    <property type="match status" value="1"/>
</dbReference>
<keyword evidence="12" id="KW-1185">Reference proteome</keyword>
<feature type="transmembrane region" description="Helical" evidence="10">
    <location>
        <begin position="165"/>
        <end position="188"/>
    </location>
</feature>
<reference evidence="12" key="1">
    <citation type="journal article" date="2019" name="Int. J. Syst. Evol. Microbiol.">
        <title>The Global Catalogue of Microorganisms (GCM) 10K type strain sequencing project: providing services to taxonomists for standard genome sequencing and annotation.</title>
        <authorList>
            <consortium name="The Broad Institute Genomics Platform"/>
            <consortium name="The Broad Institute Genome Sequencing Center for Infectious Disease"/>
            <person name="Wu L."/>
            <person name="Ma J."/>
        </authorList>
    </citation>
    <scope>NUCLEOTIDE SEQUENCE [LARGE SCALE GENOMIC DNA]</scope>
    <source>
        <strain evidence="12">KCTC 42986</strain>
    </source>
</reference>
<name>A0ABV7EWU5_9BURK</name>
<dbReference type="Proteomes" id="UP001595530">
    <property type="component" value="Unassembled WGS sequence"/>
</dbReference>